<sequence length="401" mass="42815">MPPQAQLSFKPSLHHPLGGGDHYSTARQRRGYWWLVKDVVAVQTCHSEMNGFAFLDLYSSNLMAHLILHGTTSRRLPVLGPPGNLQFWGGGNGAGGDNGGSTTGGSGAGVAPGGGDVSGGAAGLIYPDSTRHRGTYCDTMHLPAMDDGSMLQKRNSILAAHVKDPVHKLGLRVAWTRPQLGPEKSQKARIISAWKKYTQGPSVVLTLILAYVTVESAWNPRGLHMSACHVNSLFYCSSNSKQQLISPEEKPKPEATRESLCFGDSSVGIAAAAASDSGRGGALDRKLQAATTAVYGASLHFGKELLIRVTWTQNAAGATGLAVVEVRPPCAAQEAREQVLATATGTAVGVHWDTAEATVNHGVHERYKYVSSLTLYEHGYMHADVSVFWLSESQSNGIDRY</sequence>
<dbReference type="EMBL" id="AP004869">
    <property type="protein sequence ID" value="BAD15846.1"/>
    <property type="molecule type" value="Genomic_DNA"/>
</dbReference>
<dbReference type="Proteomes" id="UP000000763">
    <property type="component" value="Chromosome 2"/>
</dbReference>
<name>Q6Z799_ORYSJ</name>
<reference evidence="3" key="1">
    <citation type="journal article" date="2005" name="Nature">
        <title>The map-based sequence of the rice genome.</title>
        <authorList>
            <consortium name="International rice genome sequencing project (IRGSP)"/>
            <person name="Matsumoto T."/>
            <person name="Wu J."/>
            <person name="Kanamori H."/>
            <person name="Katayose Y."/>
            <person name="Fujisawa M."/>
            <person name="Namiki N."/>
            <person name="Mizuno H."/>
            <person name="Yamamoto K."/>
            <person name="Antonio B.A."/>
            <person name="Baba T."/>
            <person name="Sakata K."/>
            <person name="Nagamura Y."/>
            <person name="Aoki H."/>
            <person name="Arikawa K."/>
            <person name="Arita K."/>
            <person name="Bito T."/>
            <person name="Chiden Y."/>
            <person name="Fujitsuka N."/>
            <person name="Fukunaka R."/>
            <person name="Hamada M."/>
            <person name="Harada C."/>
            <person name="Hayashi A."/>
            <person name="Hijishita S."/>
            <person name="Honda M."/>
            <person name="Hosokawa S."/>
            <person name="Ichikawa Y."/>
            <person name="Idonuma A."/>
            <person name="Iijima M."/>
            <person name="Ikeda M."/>
            <person name="Ikeno M."/>
            <person name="Ito K."/>
            <person name="Ito S."/>
            <person name="Ito T."/>
            <person name="Ito Y."/>
            <person name="Ito Y."/>
            <person name="Iwabuchi A."/>
            <person name="Kamiya K."/>
            <person name="Karasawa W."/>
            <person name="Kurita K."/>
            <person name="Katagiri S."/>
            <person name="Kikuta A."/>
            <person name="Kobayashi H."/>
            <person name="Kobayashi N."/>
            <person name="Machita K."/>
            <person name="Maehara T."/>
            <person name="Masukawa M."/>
            <person name="Mizubayashi T."/>
            <person name="Mukai Y."/>
            <person name="Nagasaki H."/>
            <person name="Nagata Y."/>
            <person name="Naito S."/>
            <person name="Nakashima M."/>
            <person name="Nakama Y."/>
            <person name="Nakamichi Y."/>
            <person name="Nakamura M."/>
            <person name="Meguro A."/>
            <person name="Negishi M."/>
            <person name="Ohta I."/>
            <person name="Ohta T."/>
            <person name="Okamoto M."/>
            <person name="Ono N."/>
            <person name="Saji S."/>
            <person name="Sakaguchi M."/>
            <person name="Sakai K."/>
            <person name="Shibata M."/>
            <person name="Shimokawa T."/>
            <person name="Song J."/>
            <person name="Takazaki Y."/>
            <person name="Terasawa K."/>
            <person name="Tsugane M."/>
            <person name="Tsuji K."/>
            <person name="Ueda S."/>
            <person name="Waki K."/>
            <person name="Yamagata H."/>
            <person name="Yamamoto M."/>
            <person name="Yamamoto S."/>
            <person name="Yamane H."/>
            <person name="Yoshiki S."/>
            <person name="Yoshihara R."/>
            <person name="Yukawa K."/>
            <person name="Zhong H."/>
            <person name="Yano M."/>
            <person name="Yuan Q."/>
            <person name="Ouyang S."/>
            <person name="Liu J."/>
            <person name="Jones K.M."/>
            <person name="Gansberger K."/>
            <person name="Moffat K."/>
            <person name="Hill J."/>
            <person name="Bera J."/>
            <person name="Fadrosh D."/>
            <person name="Jin S."/>
            <person name="Johri S."/>
            <person name="Kim M."/>
            <person name="Overton L."/>
            <person name="Reardon M."/>
            <person name="Tsitrin T."/>
            <person name="Vuong H."/>
            <person name="Weaver B."/>
            <person name="Ciecko A."/>
            <person name="Tallon L."/>
            <person name="Jackson J."/>
            <person name="Pai G."/>
            <person name="Aken S.V."/>
            <person name="Utterback T."/>
            <person name="Reidmuller S."/>
            <person name="Feldblyum T."/>
            <person name="Hsiao J."/>
            <person name="Zismann V."/>
            <person name="Iobst S."/>
            <person name="de Vazeille A.R."/>
            <person name="Buell C.R."/>
            <person name="Ying K."/>
            <person name="Li Y."/>
            <person name="Lu T."/>
            <person name="Huang Y."/>
            <person name="Zhao Q."/>
            <person name="Feng Q."/>
            <person name="Zhang L."/>
            <person name="Zhu J."/>
            <person name="Weng Q."/>
            <person name="Mu J."/>
            <person name="Lu Y."/>
            <person name="Fan D."/>
            <person name="Liu Y."/>
            <person name="Guan J."/>
            <person name="Zhang Y."/>
            <person name="Yu S."/>
            <person name="Liu X."/>
            <person name="Zhang Y."/>
            <person name="Hong G."/>
            <person name="Han B."/>
            <person name="Choisne N."/>
            <person name="Demange N."/>
            <person name="Orjeda G."/>
            <person name="Samain S."/>
            <person name="Cattolico L."/>
            <person name="Pelletier E."/>
            <person name="Couloux A."/>
            <person name="Segurens B."/>
            <person name="Wincker P."/>
            <person name="D'Hont A."/>
            <person name="Scarpelli C."/>
            <person name="Weissenbach J."/>
            <person name="Salanoubat M."/>
            <person name="Quetier F."/>
            <person name="Yu Y."/>
            <person name="Kim H.R."/>
            <person name="Rambo T."/>
            <person name="Currie J."/>
            <person name="Collura K."/>
            <person name="Luo M."/>
            <person name="Yang T."/>
            <person name="Ammiraju J.S.S."/>
            <person name="Engler F."/>
            <person name="Soderlund C."/>
            <person name="Wing R.A."/>
            <person name="Palmer L.E."/>
            <person name="de la Bastide M."/>
            <person name="Spiegel L."/>
            <person name="Nascimento L."/>
            <person name="Zutavern T."/>
            <person name="O'Shaughnessy A."/>
            <person name="Dike S."/>
            <person name="Dedhia N."/>
            <person name="Preston R."/>
            <person name="Balija V."/>
            <person name="McCombie W.R."/>
            <person name="Chow T."/>
            <person name="Chen H."/>
            <person name="Chung M."/>
            <person name="Chen C."/>
            <person name="Shaw J."/>
            <person name="Wu H."/>
            <person name="Hsiao K."/>
            <person name="Chao Y."/>
            <person name="Chu M."/>
            <person name="Cheng C."/>
            <person name="Hour A."/>
            <person name="Lee P."/>
            <person name="Lin S."/>
            <person name="Lin Y."/>
            <person name="Liou J."/>
            <person name="Liu S."/>
            <person name="Hsing Y."/>
            <person name="Raghuvanshi S."/>
            <person name="Mohanty A."/>
            <person name="Bharti A.K."/>
            <person name="Gaur A."/>
            <person name="Gupta V."/>
            <person name="Kumar D."/>
            <person name="Ravi V."/>
            <person name="Vij S."/>
            <person name="Kapur A."/>
            <person name="Khurana P."/>
            <person name="Khurana P."/>
            <person name="Khurana J.P."/>
            <person name="Tyagi A.K."/>
            <person name="Gaikwad K."/>
            <person name="Singh A."/>
            <person name="Dalal V."/>
            <person name="Srivastava S."/>
            <person name="Dixit A."/>
            <person name="Pal A.K."/>
            <person name="Ghazi I.A."/>
            <person name="Yadav M."/>
            <person name="Pandit A."/>
            <person name="Bhargava A."/>
            <person name="Sureshbabu K."/>
            <person name="Batra K."/>
            <person name="Sharma T.R."/>
            <person name="Mohapatra T."/>
            <person name="Singh N.K."/>
            <person name="Messing J."/>
            <person name="Nelson A.B."/>
            <person name="Fuks G."/>
            <person name="Kavchok S."/>
            <person name="Keizer G."/>
            <person name="Linton E."/>
            <person name="Llaca V."/>
            <person name="Song R."/>
            <person name="Tanyolac B."/>
            <person name="Young S."/>
            <person name="Ho-Il K."/>
            <person name="Hahn J.H."/>
            <person name="Sangsakoo G."/>
            <person name="Vanavichit A."/>
            <person name="de Mattos Luiz.A.T."/>
            <person name="Zimmer P.D."/>
            <person name="Malone G."/>
            <person name="Dellagostin O."/>
            <person name="de Oliveira A.C."/>
            <person name="Bevan M."/>
            <person name="Bancroft I."/>
            <person name="Minx P."/>
            <person name="Cordum H."/>
            <person name="Wilson R."/>
            <person name="Cheng Z."/>
            <person name="Jin W."/>
            <person name="Jiang J."/>
            <person name="Leong S.A."/>
            <person name="Iwama H."/>
            <person name="Gojobori T."/>
            <person name="Itoh T."/>
            <person name="Niimura Y."/>
            <person name="Fujii Y."/>
            <person name="Habara T."/>
            <person name="Sakai H."/>
            <person name="Sato Y."/>
            <person name="Wilson G."/>
            <person name="Kumar K."/>
            <person name="McCouch S."/>
            <person name="Juretic N."/>
            <person name="Hoen D."/>
            <person name="Wright S."/>
            <person name="Bruskiewich R."/>
            <person name="Bureau T."/>
            <person name="Miyao A."/>
            <person name="Hirochika H."/>
            <person name="Nishikawa T."/>
            <person name="Kadowaki K."/>
            <person name="Sugiura M."/>
            <person name="Burr B."/>
            <person name="Sasaki T."/>
        </authorList>
    </citation>
    <scope>NUCLEOTIDE SEQUENCE [LARGE SCALE GENOMIC DNA]</scope>
    <source>
        <strain evidence="3">cv. Nipponbare</strain>
    </source>
</reference>
<evidence type="ECO:0000313" key="3">
    <source>
        <dbReference type="Proteomes" id="UP000000763"/>
    </source>
</evidence>
<evidence type="ECO:0000256" key="1">
    <source>
        <dbReference type="SAM" id="MobiDB-lite"/>
    </source>
</evidence>
<feature type="region of interest" description="Disordered" evidence="1">
    <location>
        <begin position="89"/>
        <end position="113"/>
    </location>
</feature>
<reference evidence="3" key="2">
    <citation type="journal article" date="2008" name="Nucleic Acids Res.">
        <title>The rice annotation project database (RAP-DB): 2008 update.</title>
        <authorList>
            <consortium name="The rice annotation project (RAP)"/>
        </authorList>
    </citation>
    <scope>GENOME REANNOTATION</scope>
    <source>
        <strain evidence="3">cv. Nipponbare</strain>
    </source>
</reference>
<proteinExistence type="predicted"/>
<evidence type="ECO:0000313" key="2">
    <source>
        <dbReference type="EMBL" id="BAD15846.1"/>
    </source>
</evidence>
<gene>
    <name evidence="2" type="primary">P0419A09.9</name>
</gene>
<organism evidence="2 3">
    <name type="scientific">Oryza sativa subsp. japonica</name>
    <name type="common">Rice</name>
    <dbReference type="NCBI Taxonomy" id="39947"/>
    <lineage>
        <taxon>Eukaryota</taxon>
        <taxon>Viridiplantae</taxon>
        <taxon>Streptophyta</taxon>
        <taxon>Embryophyta</taxon>
        <taxon>Tracheophyta</taxon>
        <taxon>Spermatophyta</taxon>
        <taxon>Magnoliopsida</taxon>
        <taxon>Liliopsida</taxon>
        <taxon>Poales</taxon>
        <taxon>Poaceae</taxon>
        <taxon>BOP clade</taxon>
        <taxon>Oryzoideae</taxon>
        <taxon>Oryzeae</taxon>
        <taxon>Oryzinae</taxon>
        <taxon>Oryza</taxon>
        <taxon>Oryza sativa</taxon>
    </lineage>
</organism>
<protein>
    <submittedName>
        <fullName evidence="2">Uncharacterized protein</fullName>
    </submittedName>
</protein>
<accession>Q6Z799</accession>
<dbReference type="AlphaFoldDB" id="Q6Z799"/>